<dbReference type="InParanoid" id="A0A2H3E201"/>
<protein>
    <submittedName>
        <fullName evidence="2">Uncharacterized protein</fullName>
    </submittedName>
</protein>
<dbReference type="Proteomes" id="UP000217790">
    <property type="component" value="Unassembled WGS sequence"/>
</dbReference>
<dbReference type="OrthoDB" id="2861089at2759"/>
<feature type="compositionally biased region" description="Basic and acidic residues" evidence="1">
    <location>
        <begin position="236"/>
        <end position="254"/>
    </location>
</feature>
<sequence length="254" mass="28540">MRHSHWHNYQNDSMYDDEEDGGGYLQGPKYWCNDEKAIVHVIKLREGPYDLSVLPGKYIWVYFGHPEFEKIVFDKDYGAITITAPNIDAEKILPEHIEATVNNGEIEGNFKGIVPRKVAGCSNCFYIGSVQWSKEWSNCVHEDGHGLSIAAEEDDNGHSFLVFYWNDGYSCHGAFGQFGIIAKRCQRLGIEYTVKEVENTANGGSPSDDDASSEDESGAEEEEGAEEISKLGAKRKAPDLPKERVDSKTRKTRH</sequence>
<dbReference type="AlphaFoldDB" id="A0A2H3E201"/>
<proteinExistence type="predicted"/>
<evidence type="ECO:0000313" key="3">
    <source>
        <dbReference type="Proteomes" id="UP000217790"/>
    </source>
</evidence>
<feature type="compositionally biased region" description="Acidic residues" evidence="1">
    <location>
        <begin position="207"/>
        <end position="226"/>
    </location>
</feature>
<feature type="region of interest" description="Disordered" evidence="1">
    <location>
        <begin position="199"/>
        <end position="254"/>
    </location>
</feature>
<reference evidence="3" key="1">
    <citation type="journal article" date="2017" name="Nat. Ecol. Evol.">
        <title>Genome expansion and lineage-specific genetic innovations in the forest pathogenic fungi Armillaria.</title>
        <authorList>
            <person name="Sipos G."/>
            <person name="Prasanna A.N."/>
            <person name="Walter M.C."/>
            <person name="O'Connor E."/>
            <person name="Balint B."/>
            <person name="Krizsan K."/>
            <person name="Kiss B."/>
            <person name="Hess J."/>
            <person name="Varga T."/>
            <person name="Slot J."/>
            <person name="Riley R."/>
            <person name="Boka B."/>
            <person name="Rigling D."/>
            <person name="Barry K."/>
            <person name="Lee J."/>
            <person name="Mihaltcheva S."/>
            <person name="LaButti K."/>
            <person name="Lipzen A."/>
            <person name="Waldron R."/>
            <person name="Moloney N.M."/>
            <person name="Sperisen C."/>
            <person name="Kredics L."/>
            <person name="Vagvoelgyi C."/>
            <person name="Patrignani A."/>
            <person name="Fitzpatrick D."/>
            <person name="Nagy I."/>
            <person name="Doyle S."/>
            <person name="Anderson J.B."/>
            <person name="Grigoriev I.V."/>
            <person name="Gueldener U."/>
            <person name="Muensterkoetter M."/>
            <person name="Nagy L.G."/>
        </authorList>
    </citation>
    <scope>NUCLEOTIDE SEQUENCE [LARGE SCALE GENOMIC DNA]</scope>
    <source>
        <strain evidence="3">Ar21-2</strain>
    </source>
</reference>
<name>A0A2H3E201_ARMGA</name>
<organism evidence="2 3">
    <name type="scientific">Armillaria gallica</name>
    <name type="common">Bulbous honey fungus</name>
    <name type="synonym">Armillaria bulbosa</name>
    <dbReference type="NCBI Taxonomy" id="47427"/>
    <lineage>
        <taxon>Eukaryota</taxon>
        <taxon>Fungi</taxon>
        <taxon>Dikarya</taxon>
        <taxon>Basidiomycota</taxon>
        <taxon>Agaricomycotina</taxon>
        <taxon>Agaricomycetes</taxon>
        <taxon>Agaricomycetidae</taxon>
        <taxon>Agaricales</taxon>
        <taxon>Marasmiineae</taxon>
        <taxon>Physalacriaceae</taxon>
        <taxon>Armillaria</taxon>
    </lineage>
</organism>
<evidence type="ECO:0000313" key="2">
    <source>
        <dbReference type="EMBL" id="PBL01462.1"/>
    </source>
</evidence>
<dbReference type="EMBL" id="KZ293646">
    <property type="protein sequence ID" value="PBL01462.1"/>
    <property type="molecule type" value="Genomic_DNA"/>
</dbReference>
<evidence type="ECO:0000256" key="1">
    <source>
        <dbReference type="SAM" id="MobiDB-lite"/>
    </source>
</evidence>
<dbReference type="OMA" id="QWSKEWS"/>
<gene>
    <name evidence="2" type="ORF">ARMGADRAFT_1059188</name>
</gene>
<accession>A0A2H3E201</accession>
<keyword evidence="3" id="KW-1185">Reference proteome</keyword>